<sequence>MLDLIADIALVLGLILLGGCFAAAELAVLTARPHRLEQMASRGSRGARAALDLGRRPQNFLAALQIGVTLLTILSGALGEASLAGHARSLLAGIPALAPHAEALGFALVVAGVTYVSLIAGELVPKRLAIANPEALAVAVARPMAILLRLAAPFVWVLSASTHLVLRLFPQSDGGHDGVSEDELRLLVRQAAASGVLERDEGAMAERALLLDDRPVAAVMTHRARIVALDLDHPERIQATIRATPFNRFPVMRGGLDNLLGVAEAKDLLCVDYAANPQTVRGLLQHPPHVLETTTVSNLLVQLREAGQAMALVVDEFGAVQGLATLTDVLAAIVGGLAPPSRGEQRIAVRQDGSLLVDGLTPASELFELLGRDVPPGEFQTVAGFVLFRLGRIPAVAEAFEHEGHRFEVVDLDGLRIDRVLVQKLPIPG</sequence>
<evidence type="ECO:0000256" key="6">
    <source>
        <dbReference type="ARBA" id="ARBA00023122"/>
    </source>
</evidence>
<dbReference type="PANTHER" id="PTHR43099">
    <property type="entry name" value="UPF0053 PROTEIN YRKA"/>
    <property type="match status" value="1"/>
</dbReference>
<dbReference type="GO" id="GO:0005886">
    <property type="term" value="C:plasma membrane"/>
    <property type="evidence" value="ECO:0007669"/>
    <property type="project" value="UniProtKB-SubCell"/>
</dbReference>
<comment type="subcellular location">
    <subcellularLocation>
        <location evidence="1">Cell membrane</location>
        <topology evidence="1">Multi-pass membrane protein</topology>
    </subcellularLocation>
</comment>
<dbReference type="CDD" id="cd04590">
    <property type="entry name" value="CBS_pair_CorC_HlyC_assoc"/>
    <property type="match status" value="1"/>
</dbReference>
<dbReference type="Pfam" id="PF01595">
    <property type="entry name" value="CNNM"/>
    <property type="match status" value="1"/>
</dbReference>
<protein>
    <submittedName>
        <fullName evidence="13">Magnesium and cobalt efflux protein CorC</fullName>
    </submittedName>
</protein>
<organism evidence="13 14">
    <name type="scientific">Fundidesulfovibrio magnetotacticus</name>
    <dbReference type="NCBI Taxonomy" id="2730080"/>
    <lineage>
        <taxon>Bacteria</taxon>
        <taxon>Pseudomonadati</taxon>
        <taxon>Thermodesulfobacteriota</taxon>
        <taxon>Desulfovibrionia</taxon>
        <taxon>Desulfovibrionales</taxon>
        <taxon>Desulfovibrionaceae</taxon>
        <taxon>Fundidesulfovibrio</taxon>
    </lineage>
</organism>
<dbReference type="AlphaFoldDB" id="A0A6V8LPD7"/>
<dbReference type="SUPFAM" id="SSF54631">
    <property type="entry name" value="CBS-domain pair"/>
    <property type="match status" value="1"/>
</dbReference>
<dbReference type="EMBL" id="BLTE01000005">
    <property type="protein sequence ID" value="GFK93594.1"/>
    <property type="molecule type" value="Genomic_DNA"/>
</dbReference>
<keyword evidence="2" id="KW-1003">Cell membrane</keyword>
<reference evidence="13 14" key="1">
    <citation type="submission" date="2020-04" db="EMBL/GenBank/DDBJ databases">
        <authorList>
            <consortium name="Desulfovibrio sp. FSS-1 genome sequencing consortium"/>
            <person name="Shimoshige H."/>
            <person name="Kobayashi H."/>
            <person name="Maekawa T."/>
        </authorList>
    </citation>
    <scope>NUCLEOTIDE SEQUENCE [LARGE SCALE GENOMIC DNA]</scope>
    <source>
        <strain evidence="13 14">SIID29052-01</strain>
    </source>
</reference>
<evidence type="ECO:0000259" key="11">
    <source>
        <dbReference type="PROSITE" id="PS51371"/>
    </source>
</evidence>
<dbReference type="InterPro" id="IPR000644">
    <property type="entry name" value="CBS_dom"/>
</dbReference>
<dbReference type="Pfam" id="PF03471">
    <property type="entry name" value="CorC_HlyC"/>
    <property type="match status" value="1"/>
</dbReference>
<dbReference type="PROSITE" id="PS51846">
    <property type="entry name" value="CNNM"/>
    <property type="match status" value="1"/>
</dbReference>
<dbReference type="PANTHER" id="PTHR43099:SF5">
    <property type="entry name" value="HLYC_CORC FAMILY TRANSPORTER"/>
    <property type="match status" value="1"/>
</dbReference>
<evidence type="ECO:0000313" key="14">
    <source>
        <dbReference type="Proteomes" id="UP000494245"/>
    </source>
</evidence>
<reference evidence="13 14" key="2">
    <citation type="submission" date="2020-05" db="EMBL/GenBank/DDBJ databases">
        <title>Draft genome sequence of Desulfovibrio sp. strainFSS-1.</title>
        <authorList>
            <person name="Shimoshige H."/>
            <person name="Kobayashi H."/>
            <person name="Maekawa T."/>
        </authorList>
    </citation>
    <scope>NUCLEOTIDE SEQUENCE [LARGE SCALE GENOMIC DNA]</scope>
    <source>
        <strain evidence="13 14">SIID29052-01</strain>
    </source>
</reference>
<dbReference type="InterPro" id="IPR051676">
    <property type="entry name" value="UPF0053_domain"/>
</dbReference>
<dbReference type="GO" id="GO:0050660">
    <property type="term" value="F:flavin adenine dinucleotide binding"/>
    <property type="evidence" value="ECO:0007669"/>
    <property type="project" value="InterPro"/>
</dbReference>
<evidence type="ECO:0000256" key="8">
    <source>
        <dbReference type="PROSITE-ProRule" id="PRU00703"/>
    </source>
</evidence>
<feature type="domain" description="CNNM transmembrane" evidence="12">
    <location>
        <begin position="1"/>
        <end position="201"/>
    </location>
</feature>
<dbReference type="InterPro" id="IPR046342">
    <property type="entry name" value="CBS_dom_sf"/>
</dbReference>
<keyword evidence="4" id="KW-0677">Repeat</keyword>
<keyword evidence="14" id="KW-1185">Reference proteome</keyword>
<feature type="transmembrane region" description="Helical" evidence="10">
    <location>
        <begin position="60"/>
        <end position="83"/>
    </location>
</feature>
<name>A0A6V8LPD7_9BACT</name>
<dbReference type="InterPro" id="IPR002550">
    <property type="entry name" value="CNNM"/>
</dbReference>
<feature type="transmembrane region" description="Helical" evidence="10">
    <location>
        <begin position="103"/>
        <end position="124"/>
    </location>
</feature>
<keyword evidence="7 9" id="KW-0472">Membrane</keyword>
<evidence type="ECO:0000256" key="4">
    <source>
        <dbReference type="ARBA" id="ARBA00022737"/>
    </source>
</evidence>
<dbReference type="RefSeq" id="WP_173082778.1">
    <property type="nucleotide sequence ID" value="NZ_BLTE01000005.1"/>
</dbReference>
<dbReference type="InterPro" id="IPR016169">
    <property type="entry name" value="FAD-bd_PCMH_sub2"/>
</dbReference>
<evidence type="ECO:0000256" key="7">
    <source>
        <dbReference type="ARBA" id="ARBA00023136"/>
    </source>
</evidence>
<dbReference type="Gene3D" id="3.30.465.10">
    <property type="match status" value="1"/>
</dbReference>
<feature type="domain" description="CBS" evidence="11">
    <location>
        <begin position="283"/>
        <end position="341"/>
    </location>
</feature>
<evidence type="ECO:0000256" key="2">
    <source>
        <dbReference type="ARBA" id="ARBA00022475"/>
    </source>
</evidence>
<dbReference type="InterPro" id="IPR044751">
    <property type="entry name" value="Ion_transp-like_CBS"/>
</dbReference>
<accession>A0A6V8LPD7</accession>
<evidence type="ECO:0000256" key="9">
    <source>
        <dbReference type="PROSITE-ProRule" id="PRU01193"/>
    </source>
</evidence>
<keyword evidence="3 9" id="KW-0812">Transmembrane</keyword>
<evidence type="ECO:0000256" key="10">
    <source>
        <dbReference type="SAM" id="Phobius"/>
    </source>
</evidence>
<dbReference type="InterPro" id="IPR036318">
    <property type="entry name" value="FAD-bd_PCMH-like_sf"/>
</dbReference>
<dbReference type="SMART" id="SM01091">
    <property type="entry name" value="CorC_HlyC"/>
    <property type="match status" value="1"/>
</dbReference>
<evidence type="ECO:0000256" key="3">
    <source>
        <dbReference type="ARBA" id="ARBA00022692"/>
    </source>
</evidence>
<evidence type="ECO:0000259" key="12">
    <source>
        <dbReference type="PROSITE" id="PS51846"/>
    </source>
</evidence>
<feature type="transmembrane region" description="Helical" evidence="10">
    <location>
        <begin position="136"/>
        <end position="158"/>
    </location>
</feature>
<dbReference type="Proteomes" id="UP000494245">
    <property type="component" value="Unassembled WGS sequence"/>
</dbReference>
<feature type="transmembrane region" description="Helical" evidence="10">
    <location>
        <begin position="6"/>
        <end position="29"/>
    </location>
</feature>
<dbReference type="PROSITE" id="PS51371">
    <property type="entry name" value="CBS"/>
    <property type="match status" value="1"/>
</dbReference>
<keyword evidence="6 8" id="KW-0129">CBS domain</keyword>
<gene>
    <name evidence="13" type="primary">corC_1</name>
    <name evidence="13" type="ORF">NNJEOMEG_01428</name>
</gene>
<keyword evidence="5 9" id="KW-1133">Transmembrane helix</keyword>
<evidence type="ECO:0000256" key="5">
    <source>
        <dbReference type="ARBA" id="ARBA00022989"/>
    </source>
</evidence>
<proteinExistence type="predicted"/>
<dbReference type="SUPFAM" id="SSF56176">
    <property type="entry name" value="FAD-binding/transporter-associated domain-like"/>
    <property type="match status" value="1"/>
</dbReference>
<evidence type="ECO:0000256" key="1">
    <source>
        <dbReference type="ARBA" id="ARBA00004651"/>
    </source>
</evidence>
<comment type="caution">
    <text evidence="13">The sequence shown here is derived from an EMBL/GenBank/DDBJ whole genome shotgun (WGS) entry which is preliminary data.</text>
</comment>
<evidence type="ECO:0000313" key="13">
    <source>
        <dbReference type="EMBL" id="GFK93594.1"/>
    </source>
</evidence>
<dbReference type="InterPro" id="IPR005170">
    <property type="entry name" value="Transptr-assoc_dom"/>
</dbReference>
<dbReference type="Gene3D" id="3.10.580.10">
    <property type="entry name" value="CBS-domain"/>
    <property type="match status" value="1"/>
</dbReference>
<dbReference type="Pfam" id="PF00571">
    <property type="entry name" value="CBS"/>
    <property type="match status" value="1"/>
</dbReference>